<name>A0A1J8QDJ5_9AGAM</name>
<sequence>MVVVGEGSALSIGESMDKRSRSYKHK</sequence>
<accession>A0A1J8QDJ5</accession>
<reference evidence="2 3" key="1">
    <citation type="submission" date="2016-03" db="EMBL/GenBank/DDBJ databases">
        <title>Comparative genomics of the ectomycorrhizal sister species Rhizopogon vinicolor and Rhizopogon vesiculosus (Basidiomycota: Boletales) reveals a divergence of the mating type B locus.</title>
        <authorList>
            <person name="Mujic A.B."/>
            <person name="Kuo A."/>
            <person name="Tritt A."/>
            <person name="Lipzen A."/>
            <person name="Chen C."/>
            <person name="Johnson J."/>
            <person name="Sharma A."/>
            <person name="Barry K."/>
            <person name="Grigoriev I.V."/>
            <person name="Spatafora J.W."/>
        </authorList>
    </citation>
    <scope>NUCLEOTIDE SEQUENCE [LARGE SCALE GENOMIC DNA]</scope>
    <source>
        <strain evidence="2 3">AM-OR11-056</strain>
    </source>
</reference>
<dbReference type="EMBL" id="LVVM01005758">
    <property type="protein sequence ID" value="OJA09836.1"/>
    <property type="molecule type" value="Genomic_DNA"/>
</dbReference>
<feature type="region of interest" description="Disordered" evidence="1">
    <location>
        <begin position="1"/>
        <end position="26"/>
    </location>
</feature>
<dbReference type="Proteomes" id="UP000183567">
    <property type="component" value="Unassembled WGS sequence"/>
</dbReference>
<comment type="caution">
    <text evidence="2">The sequence shown here is derived from an EMBL/GenBank/DDBJ whole genome shotgun (WGS) entry which is preliminary data.</text>
</comment>
<organism evidence="2 3">
    <name type="scientific">Rhizopogon vesiculosus</name>
    <dbReference type="NCBI Taxonomy" id="180088"/>
    <lineage>
        <taxon>Eukaryota</taxon>
        <taxon>Fungi</taxon>
        <taxon>Dikarya</taxon>
        <taxon>Basidiomycota</taxon>
        <taxon>Agaricomycotina</taxon>
        <taxon>Agaricomycetes</taxon>
        <taxon>Agaricomycetidae</taxon>
        <taxon>Boletales</taxon>
        <taxon>Suillineae</taxon>
        <taxon>Rhizopogonaceae</taxon>
        <taxon>Rhizopogon</taxon>
    </lineage>
</organism>
<evidence type="ECO:0000256" key="1">
    <source>
        <dbReference type="SAM" id="MobiDB-lite"/>
    </source>
</evidence>
<keyword evidence="3" id="KW-1185">Reference proteome</keyword>
<evidence type="ECO:0000313" key="2">
    <source>
        <dbReference type="EMBL" id="OJA09836.1"/>
    </source>
</evidence>
<dbReference type="AlphaFoldDB" id="A0A1J8QDJ5"/>
<protein>
    <submittedName>
        <fullName evidence="2">Uncharacterized protein</fullName>
    </submittedName>
</protein>
<gene>
    <name evidence="2" type="ORF">AZE42_14110</name>
</gene>
<proteinExistence type="predicted"/>
<evidence type="ECO:0000313" key="3">
    <source>
        <dbReference type="Proteomes" id="UP000183567"/>
    </source>
</evidence>